<dbReference type="GO" id="GO:0005886">
    <property type="term" value="C:plasma membrane"/>
    <property type="evidence" value="ECO:0007669"/>
    <property type="project" value="UniProtKB-SubCell"/>
</dbReference>
<dbReference type="PANTHER" id="PTHR43028">
    <property type="entry name" value="3'(2'),5'-BISPHOSPHATE NUCLEOTIDASE 1"/>
    <property type="match status" value="1"/>
</dbReference>
<feature type="binding site" evidence="4">
    <location>
        <position position="82"/>
    </location>
    <ligand>
        <name>Mg(2+)</name>
        <dbReference type="ChEBI" id="CHEBI:18420"/>
        <label>1</label>
    </ligand>
</feature>
<feature type="binding site" evidence="4">
    <location>
        <position position="85"/>
    </location>
    <ligand>
        <name>Mg(2+)</name>
        <dbReference type="ChEBI" id="CHEBI:18420"/>
        <label>2</label>
    </ligand>
</feature>
<keyword evidence="4" id="KW-0472">Membrane</keyword>
<evidence type="ECO:0000256" key="1">
    <source>
        <dbReference type="ARBA" id="ARBA00001625"/>
    </source>
</evidence>
<protein>
    <recommendedName>
        <fullName evidence="4">3'(2'),5'-bisphosphate nucleotidase CysQ</fullName>
        <ecNumber evidence="4">3.1.3.7</ecNumber>
    </recommendedName>
    <alternativeName>
        <fullName evidence="4">3'(2'),5-bisphosphonucleoside 3'(2')-phosphohydrolase</fullName>
    </alternativeName>
    <alternativeName>
        <fullName evidence="4">3'-phosphoadenosine 5'-phosphate phosphatase</fullName>
        <shortName evidence="4">PAP phosphatase</shortName>
    </alternativeName>
</protein>
<dbReference type="PANTHER" id="PTHR43028:SF5">
    <property type="entry name" value="3'(2'),5'-BISPHOSPHATE NUCLEOTIDASE 1"/>
    <property type="match status" value="1"/>
</dbReference>
<feature type="binding site" evidence="5">
    <location>
        <position position="82"/>
    </location>
    <ligand>
        <name>Mg(2+)</name>
        <dbReference type="ChEBI" id="CHEBI:18420"/>
        <label>1</label>
        <note>catalytic</note>
    </ligand>
</feature>
<comment type="subcellular location">
    <subcellularLocation>
        <location evidence="4">Cell membrane</location>
        <topology evidence="4">Peripheral membrane protein</topology>
        <orientation evidence="4">Cytoplasmic side</orientation>
    </subcellularLocation>
</comment>
<keyword evidence="2 4" id="KW-0479">Metal-binding</keyword>
<dbReference type="GO" id="GO:0000103">
    <property type="term" value="P:sulfate assimilation"/>
    <property type="evidence" value="ECO:0007669"/>
    <property type="project" value="TreeGrafter"/>
</dbReference>
<dbReference type="Proteomes" id="UP000256708">
    <property type="component" value="Unassembled WGS sequence"/>
</dbReference>
<dbReference type="InterPro" id="IPR020583">
    <property type="entry name" value="Inositol_monoP_metal-BS"/>
</dbReference>
<evidence type="ECO:0000256" key="3">
    <source>
        <dbReference type="ARBA" id="ARBA00022842"/>
    </source>
</evidence>
<feature type="binding site" evidence="4">
    <location>
        <position position="82"/>
    </location>
    <ligand>
        <name>Mg(2+)</name>
        <dbReference type="ChEBI" id="CHEBI:18420"/>
        <label>2</label>
    </ligand>
</feature>
<feature type="binding site" evidence="4">
    <location>
        <position position="84"/>
    </location>
    <ligand>
        <name>Mg(2+)</name>
        <dbReference type="ChEBI" id="CHEBI:18420"/>
        <label>1</label>
    </ligand>
</feature>
<dbReference type="OrthoDB" id="9772456at2"/>
<comment type="cofactor">
    <cofactor evidence="4 5">
        <name>Mg(2+)</name>
        <dbReference type="ChEBI" id="CHEBI:18420"/>
    </cofactor>
</comment>
<feature type="binding site" evidence="4">
    <location>
        <position position="221"/>
    </location>
    <ligand>
        <name>Mg(2+)</name>
        <dbReference type="ChEBI" id="CHEBI:18420"/>
        <label>2</label>
    </ligand>
</feature>
<comment type="function">
    <text evidence="4">Converts adenosine-3',5'-bisphosphate (PAP) to AMP.</text>
</comment>
<feature type="binding site" evidence="4">
    <location>
        <begin position="84"/>
        <end position="87"/>
    </location>
    <ligand>
        <name>substrate</name>
    </ligand>
</feature>
<dbReference type="HAMAP" id="MF_02095">
    <property type="entry name" value="CysQ"/>
    <property type="match status" value="1"/>
</dbReference>
<feature type="binding site" evidence="5">
    <location>
        <position position="85"/>
    </location>
    <ligand>
        <name>Mg(2+)</name>
        <dbReference type="ChEBI" id="CHEBI:18420"/>
        <label>1</label>
        <note>catalytic</note>
    </ligand>
</feature>
<dbReference type="CDD" id="cd01638">
    <property type="entry name" value="CysQ"/>
    <property type="match status" value="1"/>
</dbReference>
<feature type="binding site" evidence="4">
    <location>
        <position position="62"/>
    </location>
    <ligand>
        <name>Mg(2+)</name>
        <dbReference type="ChEBI" id="CHEBI:18420"/>
        <label>1</label>
    </ligand>
</feature>
<dbReference type="Gene3D" id="3.30.540.10">
    <property type="entry name" value="Fructose-1,6-Bisphosphatase, subunit A, domain 1"/>
    <property type="match status" value="1"/>
</dbReference>
<dbReference type="PROSITE" id="PS00629">
    <property type="entry name" value="IMP_1"/>
    <property type="match status" value="1"/>
</dbReference>
<keyword evidence="7" id="KW-1185">Reference proteome</keyword>
<dbReference type="Gene3D" id="3.40.190.80">
    <property type="match status" value="1"/>
</dbReference>
<feature type="binding site" evidence="5">
    <location>
        <position position="84"/>
    </location>
    <ligand>
        <name>Mg(2+)</name>
        <dbReference type="ChEBI" id="CHEBI:18420"/>
        <label>1</label>
        <note>catalytic</note>
    </ligand>
</feature>
<dbReference type="InterPro" id="IPR050725">
    <property type="entry name" value="CysQ/Inositol_MonoPase"/>
</dbReference>
<dbReference type="FunFam" id="3.40.190.80:FF:000005">
    <property type="entry name" value="3'(2'),5'-bisphosphate nucleotidase CysQ"/>
    <property type="match status" value="1"/>
</dbReference>
<dbReference type="GO" id="GO:0050427">
    <property type="term" value="P:3'-phosphoadenosine 5'-phosphosulfate metabolic process"/>
    <property type="evidence" value="ECO:0007669"/>
    <property type="project" value="TreeGrafter"/>
</dbReference>
<feature type="binding site" evidence="4">
    <location>
        <position position="62"/>
    </location>
    <ligand>
        <name>substrate</name>
    </ligand>
</feature>
<dbReference type="NCBIfam" id="TIGR01331">
    <property type="entry name" value="bisphos_cysQ"/>
    <property type="match status" value="1"/>
</dbReference>
<dbReference type="GO" id="GO:0008441">
    <property type="term" value="F:3'(2'),5'-bisphosphate nucleotidase activity"/>
    <property type="evidence" value="ECO:0007669"/>
    <property type="project" value="UniProtKB-UniRule"/>
</dbReference>
<keyword evidence="3 4" id="KW-0460">Magnesium</keyword>
<dbReference type="AlphaFoldDB" id="A0A3D8LFC2"/>
<dbReference type="InterPro" id="IPR006240">
    <property type="entry name" value="CysQ"/>
</dbReference>
<dbReference type="Pfam" id="PF00459">
    <property type="entry name" value="Inositol_P"/>
    <property type="match status" value="1"/>
</dbReference>
<evidence type="ECO:0000256" key="2">
    <source>
        <dbReference type="ARBA" id="ARBA00022723"/>
    </source>
</evidence>
<name>A0A3D8LFC2_9BACT</name>
<feature type="binding site" evidence="5">
    <location>
        <position position="221"/>
    </location>
    <ligand>
        <name>Mg(2+)</name>
        <dbReference type="ChEBI" id="CHEBI:18420"/>
        <label>1</label>
        <note>catalytic</note>
    </ligand>
</feature>
<gene>
    <name evidence="4 6" type="primary">cysQ</name>
    <name evidence="6" type="ORF">DXT99_05420</name>
</gene>
<dbReference type="SUPFAM" id="SSF56655">
    <property type="entry name" value="Carbohydrate phosphatase"/>
    <property type="match status" value="1"/>
</dbReference>
<proteinExistence type="inferred from homology"/>
<evidence type="ECO:0000256" key="5">
    <source>
        <dbReference type="PIRSR" id="PIRSR600760-2"/>
    </source>
</evidence>
<keyword evidence="4" id="KW-1003">Cell membrane</keyword>
<reference evidence="7" key="1">
    <citation type="submission" date="2018-08" db="EMBL/GenBank/DDBJ databases">
        <authorList>
            <person name="Liu Z.-W."/>
            <person name="Du Z.-J."/>
        </authorList>
    </citation>
    <scope>NUCLEOTIDE SEQUENCE [LARGE SCALE GENOMIC DNA]</scope>
    <source>
        <strain evidence="7">H4X</strain>
    </source>
</reference>
<comment type="similarity">
    <text evidence="4">Belongs to the inositol monophosphatase superfamily. CysQ family.</text>
</comment>
<feature type="binding site" evidence="5">
    <location>
        <position position="62"/>
    </location>
    <ligand>
        <name>Mg(2+)</name>
        <dbReference type="ChEBI" id="CHEBI:18420"/>
        <label>1</label>
        <note>catalytic</note>
    </ligand>
</feature>
<organism evidence="6 7">
    <name type="scientific">Pontibacter diazotrophicus</name>
    <dbReference type="NCBI Taxonomy" id="1400979"/>
    <lineage>
        <taxon>Bacteria</taxon>
        <taxon>Pseudomonadati</taxon>
        <taxon>Bacteroidota</taxon>
        <taxon>Cytophagia</taxon>
        <taxon>Cytophagales</taxon>
        <taxon>Hymenobacteraceae</taxon>
        <taxon>Pontibacter</taxon>
    </lineage>
</organism>
<feature type="binding site" evidence="4">
    <location>
        <position position="221"/>
    </location>
    <ligand>
        <name>substrate</name>
    </ligand>
</feature>
<evidence type="ECO:0000313" key="6">
    <source>
        <dbReference type="EMBL" id="RDV16110.1"/>
    </source>
</evidence>
<comment type="caution">
    <text evidence="6">The sequence shown here is derived from an EMBL/GenBank/DDBJ whole genome shotgun (WGS) entry which is preliminary data.</text>
</comment>
<comment type="catalytic activity">
    <reaction evidence="1 4">
        <text>adenosine 3',5'-bisphosphate + H2O = AMP + phosphate</text>
        <dbReference type="Rhea" id="RHEA:10040"/>
        <dbReference type="ChEBI" id="CHEBI:15377"/>
        <dbReference type="ChEBI" id="CHEBI:43474"/>
        <dbReference type="ChEBI" id="CHEBI:58343"/>
        <dbReference type="ChEBI" id="CHEBI:456215"/>
        <dbReference type="EC" id="3.1.3.7"/>
    </reaction>
</comment>
<accession>A0A3D8LFC2</accession>
<dbReference type="RefSeq" id="WP_115564520.1">
    <property type="nucleotide sequence ID" value="NZ_QRGR01000005.1"/>
</dbReference>
<evidence type="ECO:0000313" key="7">
    <source>
        <dbReference type="Proteomes" id="UP000256708"/>
    </source>
</evidence>
<dbReference type="EMBL" id="QRGR01000005">
    <property type="protein sequence ID" value="RDV16110.1"/>
    <property type="molecule type" value="Genomic_DNA"/>
</dbReference>
<dbReference type="InterPro" id="IPR000760">
    <property type="entry name" value="Inositol_monophosphatase-like"/>
</dbReference>
<keyword evidence="4 6" id="KW-0378">Hydrolase</keyword>
<evidence type="ECO:0000256" key="4">
    <source>
        <dbReference type="HAMAP-Rule" id="MF_02095"/>
    </source>
</evidence>
<dbReference type="EC" id="3.1.3.7" evidence="4"/>
<dbReference type="GO" id="GO:0000287">
    <property type="term" value="F:magnesium ion binding"/>
    <property type="evidence" value="ECO:0007669"/>
    <property type="project" value="UniProtKB-UniRule"/>
</dbReference>
<sequence length="261" mass="29147">MDLSKLISSAAIEAGIKILKIYEQEFTVEYKSDESPLTLADKMAHEVIVSFLEKTPYPVLSEEGSRIPFEDRKNWPSYWLIDPLDGTKEFVKRNGEFTVNIALIKNNVPVLGVVYAPVKQWLYVGASGEGAWKLELTEHQLPDNWKEAGKSLPLKAAEGRKYTVVGSRSHRSEETEAFVARLQEEHGEVAFVSMGSSLKLCLVAEGVADIYPRLAPTMEWDTAAGDAIARSAGCSVVQYHTGTPLQYNKENLLNPWFVVKR</sequence>